<comment type="caution">
    <text evidence="5">The sequence shown here is derived from an EMBL/GenBank/DDBJ whole genome shotgun (WGS) entry which is preliminary data.</text>
</comment>
<dbReference type="GO" id="GO:0016052">
    <property type="term" value="P:carbohydrate catabolic process"/>
    <property type="evidence" value="ECO:0007669"/>
    <property type="project" value="TreeGrafter"/>
</dbReference>
<protein>
    <submittedName>
        <fullName evidence="5">Glycosyl hydrolase family 25</fullName>
    </submittedName>
</protein>
<keyword evidence="4" id="KW-0472">Membrane</keyword>
<dbReference type="EMBL" id="ADKM02000089">
    <property type="protein sequence ID" value="EGC02719.1"/>
    <property type="molecule type" value="Genomic_DNA"/>
</dbReference>
<dbReference type="PROSITE" id="PS51904">
    <property type="entry name" value="GLYCOSYL_HYDROL_F25_2"/>
    <property type="match status" value="1"/>
</dbReference>
<name>E9SDA0_RUMAL</name>
<keyword evidence="3" id="KW-0326">Glycosidase</keyword>
<accession>E9SDA0</accession>
<dbReference type="Proteomes" id="UP000004259">
    <property type="component" value="Unassembled WGS sequence"/>
</dbReference>
<evidence type="ECO:0000256" key="3">
    <source>
        <dbReference type="ARBA" id="ARBA00023295"/>
    </source>
</evidence>
<evidence type="ECO:0000256" key="1">
    <source>
        <dbReference type="ARBA" id="ARBA00010646"/>
    </source>
</evidence>
<evidence type="ECO:0000256" key="4">
    <source>
        <dbReference type="SAM" id="Phobius"/>
    </source>
</evidence>
<comment type="similarity">
    <text evidence="1">Belongs to the glycosyl hydrolase 25 family.</text>
</comment>
<dbReference type="InterPro" id="IPR002053">
    <property type="entry name" value="Glyco_hydro_25"/>
</dbReference>
<dbReference type="PANTHER" id="PTHR34135">
    <property type="entry name" value="LYSOZYME"/>
    <property type="match status" value="1"/>
</dbReference>
<keyword evidence="4" id="KW-0812">Transmembrane</keyword>
<dbReference type="Pfam" id="PF01183">
    <property type="entry name" value="Glyco_hydro_25"/>
    <property type="match status" value="1"/>
</dbReference>
<organism evidence="5 6">
    <name type="scientific">Ruminococcus albus 8</name>
    <dbReference type="NCBI Taxonomy" id="246199"/>
    <lineage>
        <taxon>Bacteria</taxon>
        <taxon>Bacillati</taxon>
        <taxon>Bacillota</taxon>
        <taxon>Clostridia</taxon>
        <taxon>Eubacteriales</taxon>
        <taxon>Oscillospiraceae</taxon>
        <taxon>Ruminococcus</taxon>
    </lineage>
</organism>
<dbReference type="InterPro" id="IPR018077">
    <property type="entry name" value="Glyco_hydro_fam25_subgr"/>
</dbReference>
<gene>
    <name evidence="5" type="ORF">CUS_5053</name>
</gene>
<evidence type="ECO:0000313" key="5">
    <source>
        <dbReference type="EMBL" id="EGC02719.1"/>
    </source>
</evidence>
<dbReference type="GO" id="GO:0016998">
    <property type="term" value="P:cell wall macromolecule catabolic process"/>
    <property type="evidence" value="ECO:0007669"/>
    <property type="project" value="InterPro"/>
</dbReference>
<keyword evidence="2 5" id="KW-0378">Hydrolase</keyword>
<sequence length="280" mass="31844">MGFVTGFCLNFKADCYRSHLTIFSLRAMILQHKEVTEMKKKSLRRLIIGLSLTLVIGGGFAGAVLSKTVRLNHPKGVVGADISSYQGDADWDKLSRNMDFVFVKATEGSSFIDEKFIYNFTGARNAGLYAGAYHFFSFDSSGSSQAENFIAALEETWLTDGMLPPVIDVEPYGEYLKHPKSADEVIPELKDMIDSLEEKYGVKPVIYCTGSSYRLYKTGFEGCLLWERNVYFRPFHNDWTFWQYTDTEELDGYNGDEKYIDMNFFNGSIKELDKLCISMK</sequence>
<keyword evidence="4" id="KW-1133">Transmembrane helix</keyword>
<feature type="transmembrane region" description="Helical" evidence="4">
    <location>
        <begin position="46"/>
        <end position="65"/>
    </location>
</feature>
<dbReference type="SMART" id="SM00641">
    <property type="entry name" value="Glyco_25"/>
    <property type="match status" value="1"/>
</dbReference>
<dbReference type="STRING" id="246199.CUS_5053"/>
<dbReference type="eggNOG" id="COG3757">
    <property type="taxonomic scope" value="Bacteria"/>
</dbReference>
<keyword evidence="6" id="KW-1185">Reference proteome</keyword>
<dbReference type="Gene3D" id="3.20.20.80">
    <property type="entry name" value="Glycosidases"/>
    <property type="match status" value="1"/>
</dbReference>
<dbReference type="AlphaFoldDB" id="E9SDA0"/>
<dbReference type="PANTHER" id="PTHR34135:SF2">
    <property type="entry name" value="LYSOZYME"/>
    <property type="match status" value="1"/>
</dbReference>
<evidence type="ECO:0000256" key="2">
    <source>
        <dbReference type="ARBA" id="ARBA00022801"/>
    </source>
</evidence>
<evidence type="ECO:0000313" key="6">
    <source>
        <dbReference type="Proteomes" id="UP000004259"/>
    </source>
</evidence>
<dbReference type="GO" id="GO:0009253">
    <property type="term" value="P:peptidoglycan catabolic process"/>
    <property type="evidence" value="ECO:0007669"/>
    <property type="project" value="InterPro"/>
</dbReference>
<dbReference type="GO" id="GO:0003796">
    <property type="term" value="F:lysozyme activity"/>
    <property type="evidence" value="ECO:0007669"/>
    <property type="project" value="InterPro"/>
</dbReference>
<dbReference type="InterPro" id="IPR017853">
    <property type="entry name" value="GH"/>
</dbReference>
<proteinExistence type="inferred from homology"/>
<reference evidence="5 6" key="1">
    <citation type="submission" date="2011-02" db="EMBL/GenBank/DDBJ databases">
        <authorList>
            <person name="Nelson K.E."/>
            <person name="Sutton G."/>
            <person name="Torralba M."/>
            <person name="Durkin S."/>
            <person name="Harkins D."/>
            <person name="Montgomery R."/>
            <person name="Ziemer C."/>
            <person name="Klaassens E."/>
            <person name="Ocuiv P."/>
            <person name="Morrison M."/>
        </authorList>
    </citation>
    <scope>NUCLEOTIDE SEQUENCE [LARGE SCALE GENOMIC DNA]</scope>
    <source>
        <strain evidence="5 6">8</strain>
    </source>
</reference>
<dbReference type="SUPFAM" id="SSF51445">
    <property type="entry name" value="(Trans)glycosidases"/>
    <property type="match status" value="1"/>
</dbReference>